<proteinExistence type="predicted"/>
<dbReference type="Proteomes" id="UP000036850">
    <property type="component" value="Unassembled WGS sequence"/>
</dbReference>
<evidence type="ECO:0000313" key="3">
    <source>
        <dbReference type="Proteomes" id="UP000036850"/>
    </source>
</evidence>
<evidence type="ECO:0000256" key="1">
    <source>
        <dbReference type="SAM" id="SignalP"/>
    </source>
</evidence>
<dbReference type="EMBL" id="LFZX01000019">
    <property type="protein sequence ID" value="KNC68544.1"/>
    <property type="molecule type" value="Genomic_DNA"/>
</dbReference>
<name>A0A0L0EVV1_9GAMM</name>
<gene>
    <name evidence="2" type="ORF">AC626_04285</name>
</gene>
<dbReference type="AlphaFoldDB" id="A0A0L0EVV1"/>
<sequence length="73" mass="7807">MTRLCAVLGAGVVTLFSTQAAASIESQALLNQQHLWSQLPTAAQPEHTSLTTKAQRVTTALTYRLEKVAGTQP</sequence>
<comment type="caution">
    <text evidence="2">The sequence shown here is derived from an EMBL/GenBank/DDBJ whole genome shotgun (WGS) entry which is preliminary data.</text>
</comment>
<feature type="non-terminal residue" evidence="2">
    <location>
        <position position="73"/>
    </location>
</feature>
<reference evidence="3" key="1">
    <citation type="submission" date="2015-07" db="EMBL/GenBank/DDBJ databases">
        <title>Draft genome sequence of a Pseudoalteromonas rubra strain, OCN096, isolated from Kaneohe Bay, Oahu, Hawaii.</title>
        <authorList>
            <person name="Beurmann S."/>
            <person name="Ushijima B."/>
            <person name="Belcaid M."/>
            <person name="Callahan S.M."/>
            <person name="Aeby G.S."/>
        </authorList>
    </citation>
    <scope>NUCLEOTIDE SEQUENCE [LARGE SCALE GENOMIC DNA]</scope>
    <source>
        <strain evidence="3">OCN096</strain>
    </source>
</reference>
<evidence type="ECO:0000313" key="2">
    <source>
        <dbReference type="EMBL" id="KNC68544.1"/>
    </source>
</evidence>
<feature type="chain" id="PRO_5005537771" evidence="1">
    <location>
        <begin position="23"/>
        <end position="73"/>
    </location>
</feature>
<keyword evidence="1" id="KW-0732">Signal</keyword>
<accession>A0A0L0EVV1</accession>
<protein>
    <submittedName>
        <fullName evidence="2">Uncharacterized protein</fullName>
    </submittedName>
</protein>
<organism evidence="2 3">
    <name type="scientific">Pseudoalteromonas rubra</name>
    <dbReference type="NCBI Taxonomy" id="43658"/>
    <lineage>
        <taxon>Bacteria</taxon>
        <taxon>Pseudomonadati</taxon>
        <taxon>Pseudomonadota</taxon>
        <taxon>Gammaproteobacteria</taxon>
        <taxon>Alteromonadales</taxon>
        <taxon>Pseudoalteromonadaceae</taxon>
        <taxon>Pseudoalteromonas</taxon>
    </lineage>
</organism>
<feature type="signal peptide" evidence="1">
    <location>
        <begin position="1"/>
        <end position="22"/>
    </location>
</feature>